<proteinExistence type="predicted"/>
<dbReference type="Proteomes" id="UP001183643">
    <property type="component" value="Unassembled WGS sequence"/>
</dbReference>
<dbReference type="EMBL" id="JAVDYB010000001">
    <property type="protein sequence ID" value="MDR7279985.1"/>
    <property type="molecule type" value="Genomic_DNA"/>
</dbReference>
<reference evidence="2" key="1">
    <citation type="submission" date="2023-07" db="EMBL/GenBank/DDBJ databases">
        <title>Sequencing the genomes of 1000 actinobacteria strains.</title>
        <authorList>
            <person name="Klenk H.-P."/>
        </authorList>
    </citation>
    <scope>NUCLEOTIDE SEQUENCE</scope>
    <source>
        <strain evidence="2">DSM 44707</strain>
    </source>
</reference>
<name>A0AAE3YWN4_9ACTN</name>
<gene>
    <name evidence="2" type="ORF">J2S41_006763</name>
</gene>
<dbReference type="RefSeq" id="WP_310374090.1">
    <property type="nucleotide sequence ID" value="NZ_JAVDYB010000001.1"/>
</dbReference>
<organism evidence="2 3">
    <name type="scientific">Catenuloplanes atrovinosus</name>
    <dbReference type="NCBI Taxonomy" id="137266"/>
    <lineage>
        <taxon>Bacteria</taxon>
        <taxon>Bacillati</taxon>
        <taxon>Actinomycetota</taxon>
        <taxon>Actinomycetes</taxon>
        <taxon>Micromonosporales</taxon>
        <taxon>Micromonosporaceae</taxon>
        <taxon>Catenuloplanes</taxon>
    </lineage>
</organism>
<evidence type="ECO:0000313" key="3">
    <source>
        <dbReference type="Proteomes" id="UP001183643"/>
    </source>
</evidence>
<evidence type="ECO:0000313" key="2">
    <source>
        <dbReference type="EMBL" id="MDR7279985.1"/>
    </source>
</evidence>
<dbReference type="AlphaFoldDB" id="A0AAE3YWN4"/>
<sequence length="613" mass="63541">MTVSRWSPAVLASLLALTACTSSPDDPRVDPPVAPAGGPRLVSYDSCPGLYDELRAAAVRKVGPYGFEGDEVVVPAQGGAAMVPDAPAGGDLAAERDTAAGTDAFSGTNTHERGVDEPDLVKTDGRRIVTIAPRGGVPVLRVIDAATRTQTGELALTDAYGASDLLLSGDRALVLSTAETPVAVPNGFAEDERGWPSPRPSRLDLRLIDLSGAPRQLGRYAMTGALLDARQTGGTARVVVRSSPRITFPLDKADAAANRRAVESAPDDVWLPRFEVTAPDGTVATGTVPCERVSRPASYDGVRMLTMLSFDLAAAAMTDGAPVTVSADGDTVYGTGTGLYVADGGADRTEIYKFDTGGTGMPRYAASGVVPGRLLNQYALSEWNGSLRAATTVTARNASEVTVLTQRGAALAITGSVGDLGRGETIHSVRFLGDRGYVVTFRRIDPLYTIDLRDPARPVVTGELKIPGYSAYLHPAAPGRLIGVGQDATSAGTVTGLQVSLFDVTDPAAPARLAQHHLPAASSAAEFDPHAFLFWPATGQLVVPVADRTGAGPSALVLRVSGDTVTEAGTLAHPDGGPITRSLVIGDSLWTVGPGGLRAVSLSTLQQQAWLPA</sequence>
<dbReference type="PROSITE" id="PS51257">
    <property type="entry name" value="PROKAR_LIPOPROTEIN"/>
    <property type="match status" value="1"/>
</dbReference>
<feature type="signal peptide" evidence="1">
    <location>
        <begin position="1"/>
        <end position="24"/>
    </location>
</feature>
<keyword evidence="3" id="KW-1185">Reference proteome</keyword>
<evidence type="ECO:0000256" key="1">
    <source>
        <dbReference type="SAM" id="SignalP"/>
    </source>
</evidence>
<dbReference type="InterPro" id="IPR019198">
    <property type="entry name" value="Beta_propeller_containing"/>
</dbReference>
<keyword evidence="1" id="KW-0732">Signal</keyword>
<accession>A0AAE3YWN4</accession>
<feature type="chain" id="PRO_5042097304" evidence="1">
    <location>
        <begin position="25"/>
        <end position="613"/>
    </location>
</feature>
<dbReference type="Pfam" id="PF09826">
    <property type="entry name" value="Beta_propel"/>
    <property type="match status" value="1"/>
</dbReference>
<protein>
    <submittedName>
        <fullName evidence="2">Secreted protein with C-terminal beta-propeller domain</fullName>
    </submittedName>
</protein>
<comment type="caution">
    <text evidence="2">The sequence shown here is derived from an EMBL/GenBank/DDBJ whole genome shotgun (WGS) entry which is preliminary data.</text>
</comment>